<dbReference type="EMBL" id="BGZK01003726">
    <property type="protein sequence ID" value="GBP04054.1"/>
    <property type="molecule type" value="Genomic_DNA"/>
</dbReference>
<evidence type="ECO:0000313" key="2">
    <source>
        <dbReference type="Proteomes" id="UP000299102"/>
    </source>
</evidence>
<protein>
    <submittedName>
        <fullName evidence="1">Uncharacterized protein</fullName>
    </submittedName>
</protein>
<dbReference type="Proteomes" id="UP000299102">
    <property type="component" value="Unassembled WGS sequence"/>
</dbReference>
<reference evidence="1 2" key="1">
    <citation type="journal article" date="2019" name="Commun. Biol.">
        <title>The bagworm genome reveals a unique fibroin gene that provides high tensile strength.</title>
        <authorList>
            <person name="Kono N."/>
            <person name="Nakamura H."/>
            <person name="Ohtoshi R."/>
            <person name="Tomita M."/>
            <person name="Numata K."/>
            <person name="Arakawa K."/>
        </authorList>
    </citation>
    <scope>NUCLEOTIDE SEQUENCE [LARGE SCALE GENOMIC DNA]</scope>
</reference>
<dbReference type="AlphaFoldDB" id="A0A4C1SQ12"/>
<sequence>MGLINQRLLDSYLKATADSTCPHHNALMQGGSRAGKCGLAHGWGWFRLTIYPVGRGRLQWFRQSRMSLRRFFESAARKTWPTHSRLEGGVFPSAGFQKKSGRFSTGNHCRLFVSEGMIFMDTWGSGCVCTGRRQRPQAIECSRHALPKYCNSNAASCRRRRVDKAVSDTLEDSQSDQSLIEGSMG</sequence>
<name>A0A4C1SQ12_EUMVA</name>
<gene>
    <name evidence="1" type="ORF">EVAR_91112_1</name>
</gene>
<proteinExistence type="predicted"/>
<evidence type="ECO:0000313" key="1">
    <source>
        <dbReference type="EMBL" id="GBP04054.1"/>
    </source>
</evidence>
<accession>A0A4C1SQ12</accession>
<comment type="caution">
    <text evidence="1">The sequence shown here is derived from an EMBL/GenBank/DDBJ whole genome shotgun (WGS) entry which is preliminary data.</text>
</comment>
<dbReference type="OrthoDB" id="6929905at2759"/>
<organism evidence="1 2">
    <name type="scientific">Eumeta variegata</name>
    <name type="common">Bagworm moth</name>
    <name type="synonym">Eumeta japonica</name>
    <dbReference type="NCBI Taxonomy" id="151549"/>
    <lineage>
        <taxon>Eukaryota</taxon>
        <taxon>Metazoa</taxon>
        <taxon>Ecdysozoa</taxon>
        <taxon>Arthropoda</taxon>
        <taxon>Hexapoda</taxon>
        <taxon>Insecta</taxon>
        <taxon>Pterygota</taxon>
        <taxon>Neoptera</taxon>
        <taxon>Endopterygota</taxon>
        <taxon>Lepidoptera</taxon>
        <taxon>Glossata</taxon>
        <taxon>Ditrysia</taxon>
        <taxon>Tineoidea</taxon>
        <taxon>Psychidae</taxon>
        <taxon>Oiketicinae</taxon>
        <taxon>Eumeta</taxon>
    </lineage>
</organism>
<keyword evidence="2" id="KW-1185">Reference proteome</keyword>